<evidence type="ECO:0000313" key="3">
    <source>
        <dbReference type="Proteomes" id="UP001596289"/>
    </source>
</evidence>
<dbReference type="Proteomes" id="UP001596289">
    <property type="component" value="Unassembled WGS sequence"/>
</dbReference>
<keyword evidence="3" id="KW-1185">Reference proteome</keyword>
<dbReference type="Pfam" id="PF06605">
    <property type="entry name" value="Prophage_tail"/>
    <property type="match status" value="1"/>
</dbReference>
<accession>A0ABW1RFP0</accession>
<sequence>MYRVTLRQGWDGEETTIQSPWNNETKLISPIVHKDVGSIDNFTFTIYPNSAAYNELHYFTSFVRVINTVSGKVLFNGRVLYPNESMDKDGVLKKDVTCEGIMAFLHDSTQDYGKYEKLTPPQYLEKVLAKHNGQVESFKQFKLGKCDVTGTGNENKVRYTEDDKDTWDTIQDKLVSRLNGELLVREESAGLYLDYLKQVGQKGTQIIRLAENLLSVSTTVDPTKMISVIKPVGATIDQPAGTTTETNPDEVAVAQPRYTIASVNNNSVYLRDEKLIAAIGLQVKPVVFDTIKDPKVLLSRGKDYLANGETATIQYQVTAVDLSMINKQVDDFDLGWIYRVSNRLMAIDEDLRIVQMTINLNDPSQSTLSIGDKIIGQEEFEKKRRNQDRQLAAIQSVQQAQVTQIGDLSDAAKATSESLGELQTDYNKLINAVGDADYKTMLAQLTALQNQATTVLTNLGEIGAEVLANQSAISKLKVADAELDRRISALEGTGGTKTDE</sequence>
<evidence type="ECO:0000259" key="1">
    <source>
        <dbReference type="Pfam" id="PF06605"/>
    </source>
</evidence>
<comment type="caution">
    <text evidence="2">The sequence shown here is derived from an EMBL/GenBank/DDBJ whole genome shotgun (WGS) entry which is preliminary data.</text>
</comment>
<feature type="domain" description="Tail spike" evidence="1">
    <location>
        <begin position="110"/>
        <end position="372"/>
    </location>
</feature>
<dbReference type="InterPro" id="IPR010572">
    <property type="entry name" value="Tail_dom"/>
</dbReference>
<name>A0ABW1RFP0_9LACO</name>
<organism evidence="2 3">
    <name type="scientific">Loigolactobacillus jiayinensis</name>
    <dbReference type="NCBI Taxonomy" id="2486016"/>
    <lineage>
        <taxon>Bacteria</taxon>
        <taxon>Bacillati</taxon>
        <taxon>Bacillota</taxon>
        <taxon>Bacilli</taxon>
        <taxon>Lactobacillales</taxon>
        <taxon>Lactobacillaceae</taxon>
        <taxon>Loigolactobacillus</taxon>
    </lineage>
</organism>
<dbReference type="EMBL" id="JBHSSL010000042">
    <property type="protein sequence ID" value="MFC6170449.1"/>
    <property type="molecule type" value="Genomic_DNA"/>
</dbReference>
<evidence type="ECO:0000313" key="2">
    <source>
        <dbReference type="EMBL" id="MFC6170449.1"/>
    </source>
</evidence>
<protein>
    <submittedName>
        <fullName evidence="2">Phage tail protein</fullName>
    </submittedName>
</protein>
<gene>
    <name evidence="2" type="ORF">ACFQGP_07655</name>
</gene>
<reference evidence="3" key="1">
    <citation type="journal article" date="2019" name="Int. J. Syst. Evol. Microbiol.">
        <title>The Global Catalogue of Microorganisms (GCM) 10K type strain sequencing project: providing services to taxonomists for standard genome sequencing and annotation.</title>
        <authorList>
            <consortium name="The Broad Institute Genomics Platform"/>
            <consortium name="The Broad Institute Genome Sequencing Center for Infectious Disease"/>
            <person name="Wu L."/>
            <person name="Ma J."/>
        </authorList>
    </citation>
    <scope>NUCLEOTIDE SEQUENCE [LARGE SCALE GENOMIC DNA]</scope>
    <source>
        <strain evidence="3">CCM 8904</strain>
    </source>
</reference>
<dbReference type="RefSeq" id="WP_125552516.1">
    <property type="nucleotide sequence ID" value="NZ_JBHSSL010000042.1"/>
</dbReference>
<proteinExistence type="predicted"/>